<protein>
    <submittedName>
        <fullName evidence="1">Uncharacterized protein</fullName>
    </submittedName>
</protein>
<reference evidence="1 2" key="1">
    <citation type="submission" date="2010-12" db="EMBL/GenBank/DDBJ databases">
        <title>The Genome Sequence of Coprobacillus sp. strain 29_1.</title>
        <authorList>
            <consortium name="The Broad Institute Genome Sequencing Platform"/>
            <person name="Earl A."/>
            <person name="Ward D."/>
            <person name="Feldgarden M."/>
            <person name="Gevers D."/>
            <person name="Daigneault M."/>
            <person name="Sibley C.D."/>
            <person name="White A."/>
            <person name="Strauss J."/>
            <person name="Allen-Vercoe E."/>
            <person name="Young S.K."/>
            <person name="Zeng Q."/>
            <person name="Gargeya S."/>
            <person name="Fitzgerald M."/>
            <person name="Haas B."/>
            <person name="Abouelleil A."/>
            <person name="Alvarado L."/>
            <person name="Arachchi H.M."/>
            <person name="Berlin A."/>
            <person name="Brown A."/>
            <person name="Chapman S.B."/>
            <person name="Chen Z."/>
            <person name="Dunbar C."/>
            <person name="Freedman E."/>
            <person name="Gearin G."/>
            <person name="Gellesch M."/>
            <person name="Goldberg J."/>
            <person name="Griggs A."/>
            <person name="Gujja S."/>
            <person name="Heilman E."/>
            <person name="Heiman D."/>
            <person name="Howarth C."/>
            <person name="Larson L."/>
            <person name="Lui A."/>
            <person name="MacDonald P.J.P."/>
            <person name="Mehta T."/>
            <person name="Montmayeur A."/>
            <person name="Murphy C."/>
            <person name="Neiman D."/>
            <person name="Pearson M."/>
            <person name="Priest M."/>
            <person name="Roberts A."/>
            <person name="Saif S."/>
            <person name="Shea T."/>
            <person name="Shenoy N."/>
            <person name="Sisk P."/>
            <person name="Stolte C."/>
            <person name="Sykes S."/>
            <person name="White J."/>
            <person name="Yandava C."/>
            <person name="Nusbaum C."/>
            <person name="Birren B."/>
        </authorList>
    </citation>
    <scope>NUCLEOTIDE SEQUENCE [LARGE SCALE GENOMIC DNA]</scope>
    <source>
        <strain evidence="1 2">29_1</strain>
    </source>
</reference>
<dbReference type="eggNOG" id="COG5412">
    <property type="taxonomic scope" value="Bacteria"/>
</dbReference>
<organism evidence="1 2">
    <name type="scientific">Coprobacillus cateniformis</name>
    <dbReference type="NCBI Taxonomy" id="100884"/>
    <lineage>
        <taxon>Bacteria</taxon>
        <taxon>Bacillati</taxon>
        <taxon>Bacillota</taxon>
        <taxon>Erysipelotrichia</taxon>
        <taxon>Erysipelotrichales</taxon>
        <taxon>Coprobacillaceae</taxon>
        <taxon>Coprobacillus</taxon>
    </lineage>
</organism>
<dbReference type="OrthoDB" id="9780715at2"/>
<evidence type="ECO:0000313" key="2">
    <source>
        <dbReference type="Proteomes" id="UP000003157"/>
    </source>
</evidence>
<proteinExistence type="predicted"/>
<dbReference type="STRING" id="100884.GCA_000269565_03171"/>
<sequence length="610" mass="66419">MANEIMIIDVEVKEKESKVKFENLLKMADKCAKNIQKVFTTIGPTINSSISHTVSGISAVLIGTKNVLVSLSKSVLGYLGANQDIIGLINNIKNVIGDMSSPIENILNNGIKKCVDSANQLVNSFVNAGVAQGAWASAGQVMSETMTKAFDQINSLIQVVGQSFLNIWKNGTGEQTFNLILGILAAISDIVNVLISGFQTAWESASVGEAIIQNIWNLFNNVLSIITTLLNFIGQLVSMIDWTPILAGVEIISQALADITSIFDEGLQGIIECLLNGDFSGAGQVLSDTFQNVINYIIEFIGSIDWVQLGLDVAQMISDGIGAIIEFIMGIDWLSVLTSVGQLCIEGLMAGLQFLGTVVLDLFGKMVDTVFEFLGINGASSKFFEIGLSILTGIKEGLTGVAEWFGELFTNAYNKVKEAFSSVSTFFTGMWENIKSTFGNVVSWFKERFSEAWTAVKNVFSSGGKIFDGIKDGILNGLKTVINGIIGGINKVIKVPFDGINYALRQIRNVDILGFQPFSWIGTISVPQIPKLAHGGIVNRPTLAMIGEAGREAVLPLQNNTQWMKELADMISLNRQNNNEESTINLYIDGEKLYQWFIKKQRKERIVLNG</sequence>
<dbReference type="InterPro" id="IPR016024">
    <property type="entry name" value="ARM-type_fold"/>
</dbReference>
<name>E7G990_9FIRM</name>
<accession>E7G990</accession>
<dbReference type="RefSeq" id="WP_008788444.1">
    <property type="nucleotide sequence ID" value="NZ_CAJKBJ010000021.1"/>
</dbReference>
<dbReference type="HOGENOM" id="CLU_447398_0_0_9"/>
<evidence type="ECO:0000313" key="1">
    <source>
        <dbReference type="EMBL" id="EFW05380.1"/>
    </source>
</evidence>
<dbReference type="AlphaFoldDB" id="E7G990"/>
<gene>
    <name evidence="1" type="ORF">HMPREF9488_01328</name>
</gene>
<dbReference type="Gene3D" id="1.20.120.20">
    <property type="entry name" value="Apolipoprotein"/>
    <property type="match status" value="1"/>
</dbReference>
<dbReference type="EMBL" id="ADKX01000024">
    <property type="protein sequence ID" value="EFW05380.1"/>
    <property type="molecule type" value="Genomic_DNA"/>
</dbReference>
<dbReference type="Proteomes" id="UP000003157">
    <property type="component" value="Unassembled WGS sequence"/>
</dbReference>
<comment type="caution">
    <text evidence="1">The sequence shown here is derived from an EMBL/GenBank/DDBJ whole genome shotgun (WGS) entry which is preliminary data.</text>
</comment>
<dbReference type="SUPFAM" id="SSF48371">
    <property type="entry name" value="ARM repeat"/>
    <property type="match status" value="1"/>
</dbReference>
<keyword evidence="2" id="KW-1185">Reference proteome</keyword>